<evidence type="ECO:0000256" key="3">
    <source>
        <dbReference type="ARBA" id="ARBA00022691"/>
    </source>
</evidence>
<dbReference type="PRINTS" id="PR00105">
    <property type="entry name" value="C5METTRFRASE"/>
</dbReference>
<evidence type="ECO:0000256" key="2">
    <source>
        <dbReference type="ARBA" id="ARBA00022679"/>
    </source>
</evidence>
<dbReference type="PANTHER" id="PTHR46098:SF1">
    <property type="entry name" value="TRNA (CYTOSINE(38)-C(5))-METHYLTRANSFERASE"/>
    <property type="match status" value="1"/>
</dbReference>
<name>A0A0F8XQX7_9ZZZZ</name>
<keyword evidence="1" id="KW-0489">Methyltransferase</keyword>
<dbReference type="PROSITE" id="PS51679">
    <property type="entry name" value="SAM_MT_C5"/>
    <property type="match status" value="1"/>
</dbReference>
<keyword evidence="3" id="KW-0949">S-adenosyl-L-methionine</keyword>
<dbReference type="InterPro" id="IPR029063">
    <property type="entry name" value="SAM-dependent_MTases_sf"/>
</dbReference>
<proteinExistence type="predicted"/>
<dbReference type="Pfam" id="PF00145">
    <property type="entry name" value="DNA_methylase"/>
    <property type="match status" value="1"/>
</dbReference>
<dbReference type="NCBIfam" id="TIGR00675">
    <property type="entry name" value="dcm"/>
    <property type="match status" value="1"/>
</dbReference>
<evidence type="ECO:0000313" key="4">
    <source>
        <dbReference type="EMBL" id="KKK71457.1"/>
    </source>
</evidence>
<dbReference type="SUPFAM" id="SSF53335">
    <property type="entry name" value="S-adenosyl-L-methionine-dependent methyltransferases"/>
    <property type="match status" value="1"/>
</dbReference>
<dbReference type="EMBL" id="LAZR01057725">
    <property type="protein sequence ID" value="KKK71457.1"/>
    <property type="molecule type" value="Genomic_DNA"/>
</dbReference>
<evidence type="ECO:0000256" key="1">
    <source>
        <dbReference type="ARBA" id="ARBA00022603"/>
    </source>
</evidence>
<gene>
    <name evidence="4" type="ORF">LCGC14_2913710</name>
</gene>
<dbReference type="GO" id="GO:0008168">
    <property type="term" value="F:methyltransferase activity"/>
    <property type="evidence" value="ECO:0007669"/>
    <property type="project" value="UniProtKB-KW"/>
</dbReference>
<keyword evidence="2" id="KW-0808">Transferase</keyword>
<dbReference type="AlphaFoldDB" id="A0A0F8XQX7"/>
<dbReference type="GO" id="GO:0032259">
    <property type="term" value="P:methylation"/>
    <property type="evidence" value="ECO:0007669"/>
    <property type="project" value="UniProtKB-KW"/>
</dbReference>
<dbReference type="Gene3D" id="3.40.50.150">
    <property type="entry name" value="Vaccinia Virus protein VP39"/>
    <property type="match status" value="1"/>
</dbReference>
<dbReference type="InterPro" id="IPR001525">
    <property type="entry name" value="C5_MeTfrase"/>
</dbReference>
<sequence>MTGVPHTSHMTNLHNLHDFQVFCKYREFVKMTELTKHPDIDDLPSFGSVFTGVGGFDLALERAGWKAAWQIENDRYCNRIMKGMFPDVPKHGDIRTVDTGRLGRVRLICGGFPCQDVSVAGKRKGLAGKQSGLFFDFMRIVADVLPSWILIENVPGLLSSNDGRDMGTVLGTLGKLGYWWAYRCLDSQYFGVPQRRRRIYIVGHLGAPCSPEILFEPESVYGHLETGRTTGKEVAKSLRGRFDSGSDESRDTLVQAKEMPTVSHPLIASGNDSLETYVIQEDPFAFSAGNSPESYGIGLGEGITPPLRSLAAAPTIA</sequence>
<organism evidence="4">
    <name type="scientific">marine sediment metagenome</name>
    <dbReference type="NCBI Taxonomy" id="412755"/>
    <lineage>
        <taxon>unclassified sequences</taxon>
        <taxon>metagenomes</taxon>
        <taxon>ecological metagenomes</taxon>
    </lineage>
</organism>
<reference evidence="4" key="1">
    <citation type="journal article" date="2015" name="Nature">
        <title>Complex archaea that bridge the gap between prokaryotes and eukaryotes.</title>
        <authorList>
            <person name="Spang A."/>
            <person name="Saw J.H."/>
            <person name="Jorgensen S.L."/>
            <person name="Zaremba-Niedzwiedzka K."/>
            <person name="Martijn J."/>
            <person name="Lind A.E."/>
            <person name="van Eijk R."/>
            <person name="Schleper C."/>
            <person name="Guy L."/>
            <person name="Ettema T.J."/>
        </authorList>
    </citation>
    <scope>NUCLEOTIDE SEQUENCE</scope>
</reference>
<feature type="non-terminal residue" evidence="4">
    <location>
        <position position="317"/>
    </location>
</feature>
<dbReference type="PANTHER" id="PTHR46098">
    <property type="entry name" value="TRNA (CYTOSINE(38)-C(5))-METHYLTRANSFERASE"/>
    <property type="match status" value="1"/>
</dbReference>
<dbReference type="InterPro" id="IPR050750">
    <property type="entry name" value="C5-MTase"/>
</dbReference>
<accession>A0A0F8XQX7</accession>
<evidence type="ECO:0008006" key="5">
    <source>
        <dbReference type="Google" id="ProtNLM"/>
    </source>
</evidence>
<comment type="caution">
    <text evidence="4">The sequence shown here is derived from an EMBL/GenBank/DDBJ whole genome shotgun (WGS) entry which is preliminary data.</text>
</comment>
<protein>
    <recommendedName>
        <fullName evidence="5">DNA (cytosine-5-)-methyltransferase</fullName>
    </recommendedName>
</protein>